<reference evidence="5 6" key="1">
    <citation type="submission" date="2015-02" db="EMBL/GenBank/DDBJ databases">
        <title>Single-cell genomics of uncultivated deep-branching MTB reveals a conserved set of magnetosome genes.</title>
        <authorList>
            <person name="Kolinko S."/>
            <person name="Richter M."/>
            <person name="Glockner F.O."/>
            <person name="Brachmann A."/>
            <person name="Schuler D."/>
        </authorList>
    </citation>
    <scope>NUCLEOTIDE SEQUENCE [LARGE SCALE GENOMIC DNA]</scope>
    <source>
        <strain evidence="5">TM-1</strain>
    </source>
</reference>
<dbReference type="Pfam" id="PF00005">
    <property type="entry name" value="ABC_tran"/>
    <property type="match status" value="1"/>
</dbReference>
<evidence type="ECO:0000256" key="3">
    <source>
        <dbReference type="ARBA" id="ARBA00022840"/>
    </source>
</evidence>
<dbReference type="GO" id="GO:0022857">
    <property type="term" value="F:transmembrane transporter activity"/>
    <property type="evidence" value="ECO:0007669"/>
    <property type="project" value="TreeGrafter"/>
</dbReference>
<dbReference type="Proteomes" id="UP000033423">
    <property type="component" value="Unassembled WGS sequence"/>
</dbReference>
<dbReference type="SUPFAM" id="SSF52540">
    <property type="entry name" value="P-loop containing nucleoside triphosphate hydrolases"/>
    <property type="match status" value="1"/>
</dbReference>
<comment type="caution">
    <text evidence="5">The sequence shown here is derived from an EMBL/GenBank/DDBJ whole genome shotgun (WGS) entry which is preliminary data.</text>
</comment>
<dbReference type="InterPro" id="IPR017871">
    <property type="entry name" value="ABC_transporter-like_CS"/>
</dbReference>
<evidence type="ECO:0000313" key="5">
    <source>
        <dbReference type="EMBL" id="KJU86292.1"/>
    </source>
</evidence>
<protein>
    <submittedName>
        <fullName evidence="5">Macrolide ABC transporter ATP-binding protein</fullName>
    </submittedName>
</protein>
<keyword evidence="2" id="KW-0547">Nucleotide-binding</keyword>
<sequence>MVSVEGISKVYNAGMPDEMLALSEVSLETGRAEMVVLKGPSGSGKTTLLGIIGCMVRPTQGKVLIDGRDVVKLPERFLTQIRRKTFGFIFQHFNLIPGISVKENVCLPLYPTPIPTAVMKDRLHKILTDLDIQRKINTEVTRLSGGEKQRVAIARALINDPEMLLADEPTAHLDSKLSEELIDILRRLSQQGKTVIIASHDPIVYDNQFVSRIIEMRHGRVVDQERVLSQGH</sequence>
<dbReference type="AlphaFoldDB" id="A0A0F3GWS2"/>
<dbReference type="InterPro" id="IPR017911">
    <property type="entry name" value="MacB-like_ATP-bd"/>
</dbReference>
<keyword evidence="6" id="KW-1185">Reference proteome</keyword>
<feature type="domain" description="ABC transporter" evidence="4">
    <location>
        <begin position="2"/>
        <end position="231"/>
    </location>
</feature>
<evidence type="ECO:0000256" key="1">
    <source>
        <dbReference type="ARBA" id="ARBA00022448"/>
    </source>
</evidence>
<name>A0A0F3GWS2_9BACT</name>
<dbReference type="InterPro" id="IPR015854">
    <property type="entry name" value="ABC_transpr_LolD-like"/>
</dbReference>
<dbReference type="PANTHER" id="PTHR24220">
    <property type="entry name" value="IMPORT ATP-BINDING PROTEIN"/>
    <property type="match status" value="1"/>
</dbReference>
<dbReference type="PANTHER" id="PTHR24220:SF86">
    <property type="entry name" value="ABC TRANSPORTER ABCH.1"/>
    <property type="match status" value="1"/>
</dbReference>
<dbReference type="InterPro" id="IPR003593">
    <property type="entry name" value="AAA+_ATPase"/>
</dbReference>
<dbReference type="PROSITE" id="PS50893">
    <property type="entry name" value="ABC_TRANSPORTER_2"/>
    <property type="match status" value="1"/>
</dbReference>
<dbReference type="GO" id="GO:0016887">
    <property type="term" value="F:ATP hydrolysis activity"/>
    <property type="evidence" value="ECO:0007669"/>
    <property type="project" value="InterPro"/>
</dbReference>
<dbReference type="InterPro" id="IPR027417">
    <property type="entry name" value="P-loop_NTPase"/>
</dbReference>
<dbReference type="InterPro" id="IPR003439">
    <property type="entry name" value="ABC_transporter-like_ATP-bd"/>
</dbReference>
<proteinExistence type="predicted"/>
<dbReference type="GO" id="GO:0005886">
    <property type="term" value="C:plasma membrane"/>
    <property type="evidence" value="ECO:0007669"/>
    <property type="project" value="TreeGrafter"/>
</dbReference>
<keyword evidence="3 5" id="KW-0067">ATP-binding</keyword>
<dbReference type="EMBL" id="LACI01000660">
    <property type="protein sequence ID" value="KJU86292.1"/>
    <property type="molecule type" value="Genomic_DNA"/>
</dbReference>
<evidence type="ECO:0000256" key="2">
    <source>
        <dbReference type="ARBA" id="ARBA00022741"/>
    </source>
</evidence>
<evidence type="ECO:0000313" key="6">
    <source>
        <dbReference type="Proteomes" id="UP000033423"/>
    </source>
</evidence>
<dbReference type="SMART" id="SM00382">
    <property type="entry name" value="AAA"/>
    <property type="match status" value="1"/>
</dbReference>
<accession>A0A0F3GWS2</accession>
<dbReference type="CDD" id="cd03255">
    <property type="entry name" value="ABC_MJ0796_LolCDE_FtsE"/>
    <property type="match status" value="1"/>
</dbReference>
<keyword evidence="1" id="KW-0813">Transport</keyword>
<gene>
    <name evidence="5" type="ORF">MBAV_001515</name>
</gene>
<dbReference type="Gene3D" id="3.40.50.300">
    <property type="entry name" value="P-loop containing nucleotide triphosphate hydrolases"/>
    <property type="match status" value="1"/>
</dbReference>
<evidence type="ECO:0000259" key="4">
    <source>
        <dbReference type="PROSITE" id="PS50893"/>
    </source>
</evidence>
<organism evidence="5 6">
    <name type="scientific">Candidatus Magnetobacterium bavaricum</name>
    <dbReference type="NCBI Taxonomy" id="29290"/>
    <lineage>
        <taxon>Bacteria</taxon>
        <taxon>Pseudomonadati</taxon>
        <taxon>Nitrospirota</taxon>
        <taxon>Thermodesulfovibrionia</taxon>
        <taxon>Thermodesulfovibrionales</taxon>
        <taxon>Candidatus Magnetobacteriaceae</taxon>
        <taxon>Candidatus Magnetobacterium</taxon>
    </lineage>
</organism>
<dbReference type="GO" id="GO:0005524">
    <property type="term" value="F:ATP binding"/>
    <property type="evidence" value="ECO:0007669"/>
    <property type="project" value="UniProtKB-KW"/>
</dbReference>
<dbReference type="PROSITE" id="PS00211">
    <property type="entry name" value="ABC_TRANSPORTER_1"/>
    <property type="match status" value="1"/>
</dbReference>